<dbReference type="InterPro" id="IPR056953">
    <property type="entry name" value="CUT_N"/>
</dbReference>
<dbReference type="PANTHER" id="PTHR46560">
    <property type="entry name" value="CYPHER, ISOFORM B"/>
    <property type="match status" value="1"/>
</dbReference>
<protein>
    <submittedName>
        <fullName evidence="4">LOW QUALITY PROTEIN: uncharacterized protein LOC108622753</fullName>
    </submittedName>
</protein>
<keyword evidence="3" id="KW-1185">Reference proteome</keyword>
<reference evidence="4" key="1">
    <citation type="submission" date="2025-08" db="UniProtKB">
        <authorList>
            <consortium name="RefSeq"/>
        </authorList>
    </citation>
    <scope>IDENTIFICATION</scope>
    <source>
        <tissue evidence="4">Whole body</tissue>
    </source>
</reference>
<dbReference type="Gene3D" id="2.60.40.3210">
    <property type="entry name" value="Zona pellucida, ZP-N domain"/>
    <property type="match status" value="1"/>
</dbReference>
<organism evidence="3 4">
    <name type="scientific">Ceratina calcarata</name>
    <dbReference type="NCBI Taxonomy" id="156304"/>
    <lineage>
        <taxon>Eukaryota</taxon>
        <taxon>Metazoa</taxon>
        <taxon>Ecdysozoa</taxon>
        <taxon>Arthropoda</taxon>
        <taxon>Hexapoda</taxon>
        <taxon>Insecta</taxon>
        <taxon>Pterygota</taxon>
        <taxon>Neoptera</taxon>
        <taxon>Endopterygota</taxon>
        <taxon>Hymenoptera</taxon>
        <taxon>Apocrita</taxon>
        <taxon>Aculeata</taxon>
        <taxon>Apoidea</taxon>
        <taxon>Anthophila</taxon>
        <taxon>Apidae</taxon>
        <taxon>Ceratina</taxon>
        <taxon>Zadontomerus</taxon>
    </lineage>
</organism>
<feature type="compositionally biased region" description="Polar residues" evidence="1">
    <location>
        <begin position="157"/>
        <end position="197"/>
    </location>
</feature>
<dbReference type="GeneID" id="108622753"/>
<evidence type="ECO:0000313" key="4">
    <source>
        <dbReference type="RefSeq" id="XP_026667517.1"/>
    </source>
</evidence>
<dbReference type="AlphaFoldDB" id="A0AAJ7RYT4"/>
<dbReference type="Pfam" id="PF25057">
    <property type="entry name" value="CUT_N"/>
    <property type="match status" value="1"/>
</dbReference>
<evidence type="ECO:0000256" key="1">
    <source>
        <dbReference type="SAM" id="MobiDB-lite"/>
    </source>
</evidence>
<accession>A0AAJ7RYT4</accession>
<dbReference type="Proteomes" id="UP000694925">
    <property type="component" value="Unplaced"/>
</dbReference>
<feature type="compositionally biased region" description="Low complexity" evidence="1">
    <location>
        <begin position="198"/>
        <end position="234"/>
    </location>
</feature>
<dbReference type="InterPro" id="IPR001507">
    <property type="entry name" value="ZP_dom"/>
</dbReference>
<dbReference type="KEGG" id="ccal:108622753"/>
<dbReference type="RefSeq" id="XP_026667517.1">
    <property type="nucleotide sequence ID" value="XM_026811716.1"/>
</dbReference>
<evidence type="ECO:0000313" key="3">
    <source>
        <dbReference type="Proteomes" id="UP000694925"/>
    </source>
</evidence>
<feature type="compositionally biased region" description="Low complexity" evidence="1">
    <location>
        <begin position="319"/>
        <end position="334"/>
    </location>
</feature>
<dbReference type="PROSITE" id="PS51034">
    <property type="entry name" value="ZP_2"/>
    <property type="match status" value="1"/>
</dbReference>
<evidence type="ECO:0000259" key="2">
    <source>
        <dbReference type="PROSITE" id="PS51034"/>
    </source>
</evidence>
<feature type="compositionally biased region" description="Low complexity" evidence="1">
    <location>
        <begin position="268"/>
        <end position="295"/>
    </location>
</feature>
<feature type="domain" description="ZP" evidence="2">
    <location>
        <begin position="352"/>
        <end position="525"/>
    </location>
</feature>
<feature type="region of interest" description="Disordered" evidence="1">
    <location>
        <begin position="112"/>
        <end position="240"/>
    </location>
</feature>
<feature type="region of interest" description="Disordered" evidence="1">
    <location>
        <begin position="268"/>
        <end position="345"/>
    </location>
</feature>
<sequence length="525" mass="56737">MKMLPAIHSHLSHKTAHDANLHADESRGKIGYVLFVSRRRRISLRGGEMKEIATFLIVAGLGIAISQEYNGGHALFVRTPAAHSRIQRAAPASAAEVMAQNILEWIQGIYRQGARKPRQQSDTTGYLPPYSTQRPPERPRPFQPPPSQQPSYSPSQNEVTNFPFQRPSSGFSPPNQSPTFSTQKPTYIPPNSQSSYGPSSYNPRPTTTSYPSSGSSVFPPFSSTSRPSSTTQTGFSATGGYSTNYNYASTGATNQYSTPGGFSTYGYPSSRPSSTYVPSSPSYPTPSYGYPSGRPTDQGYPAVTPIDTSGGVSGSGAVETSAGTGSFTGEGTETGADDDSKHPPHIHALDVQCSKTMMTINIEFNRVFDGVIYSKGFYMNPECRYVGQNSGQTKYSFTVSLNSCGTQFINDFGGEAGQAYLENVLVLQNEPGIQEVWDTVRRVRCLWEGNINKALSVNFSVDMLNQEIVTFSGDTAVAKLDIQVGRGPFAPAADGLVKIGETMTLVVSVEGDPGFDLQVFNRILK</sequence>
<gene>
    <name evidence="4" type="primary">LOC108622753</name>
</gene>
<dbReference type="PANTHER" id="PTHR46560:SF4">
    <property type="entry name" value="DUSKY"/>
    <property type="match status" value="1"/>
</dbReference>
<proteinExistence type="predicted"/>
<name>A0AAJ7RYT4_9HYME</name>